<dbReference type="Pfam" id="PF17926">
    <property type="entry name" value="TetR_C_21"/>
    <property type="match status" value="1"/>
</dbReference>
<dbReference type="EMBL" id="JACCBW010000001">
    <property type="protein sequence ID" value="NYE36142.1"/>
    <property type="molecule type" value="Genomic_DNA"/>
</dbReference>
<feature type="domain" description="HTH tetR-type" evidence="3">
    <location>
        <begin position="6"/>
        <end position="66"/>
    </location>
</feature>
<dbReference type="InterPro" id="IPR041467">
    <property type="entry name" value="Sco4008_C"/>
</dbReference>
<dbReference type="InterPro" id="IPR036271">
    <property type="entry name" value="Tet_transcr_reg_TetR-rel_C_sf"/>
</dbReference>
<dbReference type="GO" id="GO:0006355">
    <property type="term" value="P:regulation of DNA-templated transcription"/>
    <property type="evidence" value="ECO:0007669"/>
    <property type="project" value="UniProtKB-ARBA"/>
</dbReference>
<reference evidence="4 5" key="2">
    <citation type="submission" date="2020-08" db="EMBL/GenBank/DDBJ databases">
        <title>The Agave Microbiome: Exploring the role of microbial communities in plant adaptations to desert environments.</title>
        <authorList>
            <person name="Partida-Martinez L.P."/>
        </authorList>
    </citation>
    <scope>NUCLEOTIDE SEQUENCE [LARGE SCALE GENOMIC DNA]</scope>
    <source>
        <strain evidence="4 5">AT2.17</strain>
    </source>
</reference>
<dbReference type="AlphaFoldDB" id="A0A7Y9H1A4"/>
<dbReference type="Pfam" id="PF00440">
    <property type="entry name" value="TetR_N"/>
    <property type="match status" value="1"/>
</dbReference>
<keyword evidence="1 2" id="KW-0238">DNA-binding</keyword>
<sequence>MPRDASDTVRRILDAAVQEFAQHGIAGSRVDRIAAAARINKAQLYAHVGNKDALFDAAFAHHVDALLDAVPLTAEDLPGYAGRLYDAYVDDPALMRLVTWARLERTPEGDLFTDADHDESKLDAISAAQAAGVLDRGYEPADLWALLVSMAATWAQAAVMTTATRDEAADVHQRRRAALARAVDRAFSASRSPVE</sequence>
<dbReference type="SUPFAM" id="SSF48498">
    <property type="entry name" value="Tetracyclin repressor-like, C-terminal domain"/>
    <property type="match status" value="1"/>
</dbReference>
<evidence type="ECO:0000259" key="3">
    <source>
        <dbReference type="PROSITE" id="PS50977"/>
    </source>
</evidence>
<feature type="DNA-binding region" description="H-T-H motif" evidence="2">
    <location>
        <begin position="29"/>
        <end position="48"/>
    </location>
</feature>
<dbReference type="InterPro" id="IPR050109">
    <property type="entry name" value="HTH-type_TetR-like_transc_reg"/>
</dbReference>
<organism evidence="4 5">
    <name type="scientific">Nocardioides cavernae</name>
    <dbReference type="NCBI Taxonomy" id="1921566"/>
    <lineage>
        <taxon>Bacteria</taxon>
        <taxon>Bacillati</taxon>
        <taxon>Actinomycetota</taxon>
        <taxon>Actinomycetes</taxon>
        <taxon>Propionibacteriales</taxon>
        <taxon>Nocardioidaceae</taxon>
        <taxon>Nocardioides</taxon>
    </lineage>
</organism>
<dbReference type="InterPro" id="IPR001647">
    <property type="entry name" value="HTH_TetR"/>
</dbReference>
<keyword evidence="5" id="KW-1185">Reference proteome</keyword>
<comment type="caution">
    <text evidence="4">The sequence shown here is derived from an EMBL/GenBank/DDBJ whole genome shotgun (WGS) entry which is preliminary data.</text>
</comment>
<evidence type="ECO:0000313" key="5">
    <source>
        <dbReference type="Proteomes" id="UP000549911"/>
    </source>
</evidence>
<dbReference type="SUPFAM" id="SSF46689">
    <property type="entry name" value="Homeodomain-like"/>
    <property type="match status" value="1"/>
</dbReference>
<dbReference type="RefSeq" id="WP_179618717.1">
    <property type="nucleotide sequence ID" value="NZ_JACCBW010000001.1"/>
</dbReference>
<dbReference type="PRINTS" id="PR00455">
    <property type="entry name" value="HTHTETR"/>
</dbReference>
<dbReference type="Proteomes" id="UP000549911">
    <property type="component" value="Unassembled WGS sequence"/>
</dbReference>
<dbReference type="GO" id="GO:0003677">
    <property type="term" value="F:DNA binding"/>
    <property type="evidence" value="ECO:0007669"/>
    <property type="project" value="UniProtKB-UniRule"/>
</dbReference>
<reference evidence="4 5" key="1">
    <citation type="submission" date="2020-07" db="EMBL/GenBank/DDBJ databases">
        <authorList>
            <person name="Partida-Martinez L."/>
            <person name="Huntemann M."/>
            <person name="Clum A."/>
            <person name="Wang J."/>
            <person name="Palaniappan K."/>
            <person name="Ritter S."/>
            <person name="Chen I.-M."/>
            <person name="Stamatis D."/>
            <person name="Reddy T."/>
            <person name="O'Malley R."/>
            <person name="Daum C."/>
            <person name="Shapiro N."/>
            <person name="Ivanova N."/>
            <person name="Kyrpides N."/>
            <person name="Woyke T."/>
        </authorList>
    </citation>
    <scope>NUCLEOTIDE SEQUENCE [LARGE SCALE GENOMIC DNA]</scope>
    <source>
        <strain evidence="4 5">AT2.17</strain>
    </source>
</reference>
<evidence type="ECO:0000256" key="1">
    <source>
        <dbReference type="ARBA" id="ARBA00023125"/>
    </source>
</evidence>
<dbReference type="PANTHER" id="PTHR30328">
    <property type="entry name" value="TRANSCRIPTIONAL REPRESSOR"/>
    <property type="match status" value="1"/>
</dbReference>
<dbReference type="PANTHER" id="PTHR30328:SF54">
    <property type="entry name" value="HTH-TYPE TRANSCRIPTIONAL REPRESSOR SCO4008"/>
    <property type="match status" value="1"/>
</dbReference>
<protein>
    <submittedName>
        <fullName evidence="4">AcrR family transcriptional regulator</fullName>
    </submittedName>
</protein>
<gene>
    <name evidence="4" type="ORF">F4692_001246</name>
</gene>
<dbReference type="PROSITE" id="PS50977">
    <property type="entry name" value="HTH_TETR_2"/>
    <property type="match status" value="1"/>
</dbReference>
<name>A0A7Y9H1A4_9ACTN</name>
<evidence type="ECO:0000313" key="4">
    <source>
        <dbReference type="EMBL" id="NYE36142.1"/>
    </source>
</evidence>
<accession>A0A7Y9H1A4</accession>
<dbReference type="InterPro" id="IPR009057">
    <property type="entry name" value="Homeodomain-like_sf"/>
</dbReference>
<proteinExistence type="predicted"/>
<dbReference type="Gene3D" id="1.10.357.10">
    <property type="entry name" value="Tetracycline Repressor, domain 2"/>
    <property type="match status" value="1"/>
</dbReference>
<evidence type="ECO:0000256" key="2">
    <source>
        <dbReference type="PROSITE-ProRule" id="PRU00335"/>
    </source>
</evidence>